<evidence type="ECO:0000256" key="3">
    <source>
        <dbReference type="ARBA" id="ARBA00022692"/>
    </source>
</evidence>
<dbReference type="GO" id="GO:0042626">
    <property type="term" value="F:ATPase-coupled transmembrane transporter activity"/>
    <property type="evidence" value="ECO:0007669"/>
    <property type="project" value="TreeGrafter"/>
</dbReference>
<dbReference type="InterPro" id="IPR050352">
    <property type="entry name" value="ABCG_transporters"/>
</dbReference>
<dbReference type="PANTHER" id="PTHR48041">
    <property type="entry name" value="ABC TRANSPORTER G FAMILY MEMBER 28"/>
    <property type="match status" value="1"/>
</dbReference>
<keyword evidence="5" id="KW-0472">Membrane</keyword>
<protein>
    <submittedName>
        <fullName evidence="6">Uncharacterized protein</fullName>
    </submittedName>
</protein>
<dbReference type="PANTHER" id="PTHR48041:SF100">
    <property type="entry name" value="ABC TRANSPORTER-LIKE"/>
    <property type="match status" value="1"/>
</dbReference>
<evidence type="ECO:0000256" key="1">
    <source>
        <dbReference type="ARBA" id="ARBA00004141"/>
    </source>
</evidence>
<accession>A0A8T0UA28</accession>
<evidence type="ECO:0000313" key="6">
    <source>
        <dbReference type="EMBL" id="KAG2620951.1"/>
    </source>
</evidence>
<evidence type="ECO:0000256" key="2">
    <source>
        <dbReference type="ARBA" id="ARBA00022448"/>
    </source>
</evidence>
<evidence type="ECO:0000313" key="7">
    <source>
        <dbReference type="Proteomes" id="UP000823388"/>
    </source>
</evidence>
<dbReference type="SUPFAM" id="SSF52540">
    <property type="entry name" value="P-loop containing nucleoside triphosphate hydrolases"/>
    <property type="match status" value="1"/>
</dbReference>
<gene>
    <name evidence="6" type="ORF">PVAP13_3NG192063</name>
</gene>
<organism evidence="6 7">
    <name type="scientific">Panicum virgatum</name>
    <name type="common">Blackwell switchgrass</name>
    <dbReference type="NCBI Taxonomy" id="38727"/>
    <lineage>
        <taxon>Eukaryota</taxon>
        <taxon>Viridiplantae</taxon>
        <taxon>Streptophyta</taxon>
        <taxon>Embryophyta</taxon>
        <taxon>Tracheophyta</taxon>
        <taxon>Spermatophyta</taxon>
        <taxon>Magnoliopsida</taxon>
        <taxon>Liliopsida</taxon>
        <taxon>Poales</taxon>
        <taxon>Poaceae</taxon>
        <taxon>PACMAD clade</taxon>
        <taxon>Panicoideae</taxon>
        <taxon>Panicodae</taxon>
        <taxon>Paniceae</taxon>
        <taxon>Panicinae</taxon>
        <taxon>Panicum</taxon>
        <taxon>Panicum sect. Hiantes</taxon>
    </lineage>
</organism>
<comment type="caution">
    <text evidence="6">The sequence shown here is derived from an EMBL/GenBank/DDBJ whole genome shotgun (WGS) entry which is preliminary data.</text>
</comment>
<keyword evidence="3" id="KW-0812">Transmembrane</keyword>
<evidence type="ECO:0000256" key="5">
    <source>
        <dbReference type="ARBA" id="ARBA00023136"/>
    </source>
</evidence>
<dbReference type="EMBL" id="CM029042">
    <property type="protein sequence ID" value="KAG2620951.1"/>
    <property type="molecule type" value="Genomic_DNA"/>
</dbReference>
<comment type="subcellular location">
    <subcellularLocation>
        <location evidence="1">Membrane</location>
        <topology evidence="1">Multi-pass membrane protein</topology>
    </subcellularLocation>
</comment>
<keyword evidence="7" id="KW-1185">Reference proteome</keyword>
<keyword evidence="2" id="KW-0813">Transport</keyword>
<reference evidence="6" key="1">
    <citation type="submission" date="2020-05" db="EMBL/GenBank/DDBJ databases">
        <title>WGS assembly of Panicum virgatum.</title>
        <authorList>
            <person name="Lovell J.T."/>
            <person name="Jenkins J."/>
            <person name="Shu S."/>
            <person name="Juenger T.E."/>
            <person name="Schmutz J."/>
        </authorList>
    </citation>
    <scope>NUCLEOTIDE SEQUENCE</scope>
    <source>
        <strain evidence="6">AP13</strain>
    </source>
</reference>
<evidence type="ECO:0000256" key="4">
    <source>
        <dbReference type="ARBA" id="ARBA00022989"/>
    </source>
</evidence>
<dbReference type="GO" id="GO:0016020">
    <property type="term" value="C:membrane"/>
    <property type="evidence" value="ECO:0007669"/>
    <property type="project" value="UniProtKB-SubCell"/>
</dbReference>
<keyword evidence="4" id="KW-1133">Transmembrane helix</keyword>
<sequence length="145" mass="15975">MAAQHGFWGGQRHHGWALPLEDLAVLLLDEPTSGPDSIFALHIVKMLRDMAAAYGKTVVLTIHQPRFRILELIDRVVLTDGTVRHHDSLEFFQAHLSATDHVIPAHINVLEYAMEPINLLKPDVAMAIATTTSADRDDGVVTLVG</sequence>
<name>A0A8T0UA28_PANVG</name>
<dbReference type="Proteomes" id="UP000823388">
    <property type="component" value="Chromosome 3N"/>
</dbReference>
<dbReference type="AlphaFoldDB" id="A0A8T0UA28"/>
<proteinExistence type="predicted"/>
<dbReference type="InterPro" id="IPR027417">
    <property type="entry name" value="P-loop_NTPase"/>
</dbReference>
<dbReference type="Gene3D" id="3.40.50.300">
    <property type="entry name" value="P-loop containing nucleotide triphosphate hydrolases"/>
    <property type="match status" value="1"/>
</dbReference>